<protein>
    <recommendedName>
        <fullName evidence="9">Glucanase</fullName>
        <ecNumber evidence="9">3.2.1.-</ecNumber>
    </recommendedName>
</protein>
<comment type="caution">
    <text evidence="11">The sequence shown here is derived from an EMBL/GenBank/DDBJ whole genome shotgun (WGS) entry which is preliminary data.</text>
</comment>
<dbReference type="PIRSF" id="PIRSF001100">
    <property type="entry name" value="Beta_cellobiohydrolase"/>
    <property type="match status" value="1"/>
</dbReference>
<dbReference type="PANTHER" id="PTHR34876">
    <property type="match status" value="1"/>
</dbReference>
<accession>A0ABT8FZ75</accession>
<dbReference type="Gene3D" id="3.20.20.40">
    <property type="entry name" value="1, 4-beta cellobiohydrolase"/>
    <property type="match status" value="1"/>
</dbReference>
<dbReference type="InterPro" id="IPR016288">
    <property type="entry name" value="Beta_cellobiohydrolase"/>
</dbReference>
<evidence type="ECO:0000256" key="1">
    <source>
        <dbReference type="ARBA" id="ARBA00022729"/>
    </source>
</evidence>
<evidence type="ECO:0000256" key="6">
    <source>
        <dbReference type="ARBA" id="ARBA00023295"/>
    </source>
</evidence>
<dbReference type="PANTHER" id="PTHR34876:SF4">
    <property type="entry name" value="1,4-BETA-D-GLUCAN CELLOBIOHYDROLASE C-RELATED"/>
    <property type="match status" value="1"/>
</dbReference>
<dbReference type="PROSITE" id="PS00655">
    <property type="entry name" value="GLYCOSYL_HYDROL_F6_1"/>
    <property type="match status" value="1"/>
</dbReference>
<keyword evidence="6 9" id="KW-0326">Glycosidase</keyword>
<keyword evidence="5 9" id="KW-0119">Carbohydrate metabolism</keyword>
<evidence type="ECO:0000256" key="3">
    <source>
        <dbReference type="ARBA" id="ARBA00023001"/>
    </source>
</evidence>
<evidence type="ECO:0000256" key="7">
    <source>
        <dbReference type="ARBA" id="ARBA00023326"/>
    </source>
</evidence>
<dbReference type="PRINTS" id="PR00733">
    <property type="entry name" value="GLHYDRLASE6"/>
</dbReference>
<evidence type="ECO:0000256" key="4">
    <source>
        <dbReference type="ARBA" id="ARBA00023157"/>
    </source>
</evidence>
<keyword evidence="3 9" id="KW-0136">Cellulose degradation</keyword>
<evidence type="ECO:0000313" key="11">
    <source>
        <dbReference type="EMBL" id="MDN4472201.1"/>
    </source>
</evidence>
<keyword evidence="1" id="KW-0732">Signal</keyword>
<name>A0ABT8FZ75_9MICO</name>
<dbReference type="SUPFAM" id="SSF51989">
    <property type="entry name" value="Glycosyl hydrolases family 6, cellulases"/>
    <property type="match status" value="1"/>
</dbReference>
<dbReference type="EC" id="3.2.1.-" evidence="9"/>
<keyword evidence="2 9" id="KW-0378">Hydrolase</keyword>
<dbReference type="EMBL" id="JAUHPV010000002">
    <property type="protein sequence ID" value="MDN4472201.1"/>
    <property type="molecule type" value="Genomic_DNA"/>
</dbReference>
<comment type="similarity">
    <text evidence="9">Belongs to the glycosyl hydrolase family 6.</text>
</comment>
<keyword evidence="12" id="KW-1185">Reference proteome</keyword>
<organism evidence="11 12">
    <name type="scientific">Demequina zhanjiangensis</name>
    <dbReference type="NCBI Taxonomy" id="3051659"/>
    <lineage>
        <taxon>Bacteria</taxon>
        <taxon>Bacillati</taxon>
        <taxon>Actinomycetota</taxon>
        <taxon>Actinomycetes</taxon>
        <taxon>Micrococcales</taxon>
        <taxon>Demequinaceae</taxon>
        <taxon>Demequina</taxon>
    </lineage>
</organism>
<dbReference type="InterPro" id="IPR036434">
    <property type="entry name" value="Beta_cellobiohydrolase_sf"/>
</dbReference>
<keyword evidence="4" id="KW-1015">Disulfide bond</keyword>
<dbReference type="GO" id="GO:0016787">
    <property type="term" value="F:hydrolase activity"/>
    <property type="evidence" value="ECO:0007669"/>
    <property type="project" value="UniProtKB-KW"/>
</dbReference>
<dbReference type="Proteomes" id="UP001172738">
    <property type="component" value="Unassembled WGS sequence"/>
</dbReference>
<evidence type="ECO:0000256" key="9">
    <source>
        <dbReference type="RuleBase" id="RU361186"/>
    </source>
</evidence>
<gene>
    <name evidence="11" type="ORF">QQX04_04250</name>
</gene>
<evidence type="ECO:0000256" key="5">
    <source>
        <dbReference type="ARBA" id="ARBA00023277"/>
    </source>
</evidence>
<evidence type="ECO:0000313" key="12">
    <source>
        <dbReference type="Proteomes" id="UP001172738"/>
    </source>
</evidence>
<dbReference type="RefSeq" id="WP_301126576.1">
    <property type="nucleotide sequence ID" value="NZ_JAUHPV010000002.1"/>
</dbReference>
<proteinExistence type="inferred from homology"/>
<keyword evidence="7 9" id="KW-0624">Polysaccharide degradation</keyword>
<feature type="active site" evidence="8">
    <location>
        <position position="90"/>
    </location>
</feature>
<dbReference type="InterPro" id="IPR001524">
    <property type="entry name" value="Glyco_hydro_6_CS"/>
</dbReference>
<feature type="region of interest" description="Disordered" evidence="10">
    <location>
        <begin position="1"/>
        <end position="22"/>
    </location>
</feature>
<reference evidence="11" key="1">
    <citation type="submission" date="2023-06" db="EMBL/GenBank/DDBJ databases">
        <title>SYSU T00b26.</title>
        <authorList>
            <person name="Gao L."/>
            <person name="Fang B.-Z."/>
            <person name="Li W.-J."/>
        </authorList>
    </citation>
    <scope>NUCLEOTIDE SEQUENCE</scope>
    <source>
        <strain evidence="11">SYSU T00b26</strain>
    </source>
</reference>
<dbReference type="Pfam" id="PF01341">
    <property type="entry name" value="Glyco_hydro_6"/>
    <property type="match status" value="1"/>
</dbReference>
<evidence type="ECO:0000256" key="8">
    <source>
        <dbReference type="PROSITE-ProRule" id="PRU10056"/>
    </source>
</evidence>
<evidence type="ECO:0000256" key="10">
    <source>
        <dbReference type="SAM" id="MobiDB-lite"/>
    </source>
</evidence>
<evidence type="ECO:0000256" key="2">
    <source>
        <dbReference type="ARBA" id="ARBA00022801"/>
    </source>
</evidence>
<sequence>MDSGGTQEEAAPAASSFYRAPGSADVALQRAREEGRDTDAELIDRIASQPIGVWLNGGDGAVAEAAAVSEAATAAGEIALFVVYNIPGRDCGLYSAGGAAEDEYLGWVSQVAQSLADGGTTWVILEPDGLASLGDCDGQGDRVSFLAGAAAILDEAGAEVFLDVGHSGWRAADDTASRIQQVGTEHLAGFATNTSNYNATADEQAWADQVAAAVGLPYVTDTSRNGNGSNGEWCNPRGRALGENPGLTGATEGLIARVWAKVPGESDGTCNGGPAAGQWWEDVALELARNAS</sequence>